<dbReference type="SUPFAM" id="SSF53067">
    <property type="entry name" value="Actin-like ATPase domain"/>
    <property type="match status" value="2"/>
</dbReference>
<dbReference type="EC" id="3.6.1.40" evidence="3"/>
<feature type="domain" description="Ppx/GppA phosphatase N-terminal" evidence="2">
    <location>
        <begin position="27"/>
        <end position="297"/>
    </location>
</feature>
<dbReference type="Gene3D" id="3.30.420.40">
    <property type="match status" value="1"/>
</dbReference>
<dbReference type="PANTHER" id="PTHR30005:SF0">
    <property type="entry name" value="RETROGRADE REGULATION PROTEIN 2"/>
    <property type="match status" value="1"/>
</dbReference>
<dbReference type="RefSeq" id="WP_184667970.1">
    <property type="nucleotide sequence ID" value="NZ_BAABAI010000015.1"/>
</dbReference>
<evidence type="ECO:0000259" key="2">
    <source>
        <dbReference type="Pfam" id="PF02541"/>
    </source>
</evidence>
<sequence length="310" mass="33363">MTGRRGRVGVLDIGCFSAGLVVVDDSPLRPVLVHKTRLRLDRALDRDNRLRADGVTEVVHAVRTALRVIEDADVAEFVPFATSVVRDAPNADEVLAEVRARTGFALRVMTGEQEARLSYRAARAWFGWSAGPLLVLDVGGGTVEIARGDTAVPGVVASRPLGARTLTRRGLTDPAAVRAELSEVLVRNGLTTTGPVRAVGCSKVFQQLARLTGARPQRDGPHVPRRLHLADLRAWLPRLAAMSAAKRARLPGISRHRAEQSPAGAIVVEALMTVTGHDVVDISPWSTREGLLLDLVGRGEDRGTDYSRVA</sequence>
<dbReference type="InterPro" id="IPR050273">
    <property type="entry name" value="GppA/Ppx_hydrolase"/>
</dbReference>
<accession>A0A7W7T1C5</accession>
<dbReference type="Proteomes" id="UP000542674">
    <property type="component" value="Unassembled WGS sequence"/>
</dbReference>
<keyword evidence="3" id="KW-0378">Hydrolase</keyword>
<comment type="similarity">
    <text evidence="1">Belongs to the GppA/Ppx family.</text>
</comment>
<evidence type="ECO:0000256" key="1">
    <source>
        <dbReference type="ARBA" id="ARBA00007125"/>
    </source>
</evidence>
<proteinExistence type="inferred from homology"/>
<dbReference type="Gene3D" id="3.30.420.150">
    <property type="entry name" value="Exopolyphosphatase. Domain 2"/>
    <property type="match status" value="1"/>
</dbReference>
<name>A0A7W7T1C5_9PSEU</name>
<dbReference type="EMBL" id="JACHJS010000001">
    <property type="protein sequence ID" value="MBB4964748.1"/>
    <property type="molecule type" value="Genomic_DNA"/>
</dbReference>
<dbReference type="InterPro" id="IPR003695">
    <property type="entry name" value="Ppx_GppA_N"/>
</dbReference>
<dbReference type="GO" id="GO:0008894">
    <property type="term" value="F:guanosine-5'-triphosphate,3'-diphosphate diphosphatase activity"/>
    <property type="evidence" value="ECO:0007669"/>
    <property type="project" value="UniProtKB-EC"/>
</dbReference>
<comment type="caution">
    <text evidence="3">The sequence shown here is derived from an EMBL/GenBank/DDBJ whole genome shotgun (WGS) entry which is preliminary data.</text>
</comment>
<dbReference type="AlphaFoldDB" id="A0A7W7T1C5"/>
<dbReference type="EC" id="3.6.1.11" evidence="3"/>
<evidence type="ECO:0000313" key="4">
    <source>
        <dbReference type="Proteomes" id="UP000542674"/>
    </source>
</evidence>
<dbReference type="Pfam" id="PF02541">
    <property type="entry name" value="Ppx-GppA"/>
    <property type="match status" value="1"/>
</dbReference>
<keyword evidence="4" id="KW-1185">Reference proteome</keyword>
<reference evidence="3 4" key="1">
    <citation type="submission" date="2020-08" db="EMBL/GenBank/DDBJ databases">
        <title>Sequencing the genomes of 1000 actinobacteria strains.</title>
        <authorList>
            <person name="Klenk H.-P."/>
        </authorList>
    </citation>
    <scope>NUCLEOTIDE SEQUENCE [LARGE SCALE GENOMIC DNA]</scope>
    <source>
        <strain evidence="3 4">DSM 45084</strain>
    </source>
</reference>
<protein>
    <submittedName>
        <fullName evidence="3">Exopolyphosphatase/guanosine-5'-triphosphate, 3'-diphosphate pyrophosphatase</fullName>
        <ecNumber evidence="3">3.6.1.11</ecNumber>
        <ecNumber evidence="3">3.6.1.40</ecNumber>
    </submittedName>
</protein>
<dbReference type="InterPro" id="IPR043129">
    <property type="entry name" value="ATPase_NBD"/>
</dbReference>
<evidence type="ECO:0000313" key="3">
    <source>
        <dbReference type="EMBL" id="MBB4964748.1"/>
    </source>
</evidence>
<organism evidence="3 4">
    <name type="scientific">Saccharothrix violaceirubra</name>
    <dbReference type="NCBI Taxonomy" id="413306"/>
    <lineage>
        <taxon>Bacteria</taxon>
        <taxon>Bacillati</taxon>
        <taxon>Actinomycetota</taxon>
        <taxon>Actinomycetes</taxon>
        <taxon>Pseudonocardiales</taxon>
        <taxon>Pseudonocardiaceae</taxon>
        <taxon>Saccharothrix</taxon>
    </lineage>
</organism>
<dbReference type="GO" id="GO:0004309">
    <property type="term" value="F:exopolyphosphatase activity"/>
    <property type="evidence" value="ECO:0007669"/>
    <property type="project" value="UniProtKB-EC"/>
</dbReference>
<dbReference type="PANTHER" id="PTHR30005">
    <property type="entry name" value="EXOPOLYPHOSPHATASE"/>
    <property type="match status" value="1"/>
</dbReference>
<gene>
    <name evidence="3" type="ORF">F4559_002107</name>
</gene>